<evidence type="ECO:0000256" key="3">
    <source>
        <dbReference type="ARBA" id="ARBA00022989"/>
    </source>
</evidence>
<dbReference type="RefSeq" id="XP_017988462.1">
    <property type="nucleotide sequence ID" value="XM_018132973.1"/>
</dbReference>
<evidence type="ECO:0000256" key="5">
    <source>
        <dbReference type="SAM" id="MobiDB-lite"/>
    </source>
</evidence>
<dbReference type="InterPro" id="IPR012879">
    <property type="entry name" value="CCDC47"/>
</dbReference>
<feature type="compositionally biased region" description="Basic and acidic residues" evidence="5">
    <location>
        <begin position="362"/>
        <end position="375"/>
    </location>
</feature>
<dbReference type="GO" id="GO:0005783">
    <property type="term" value="C:endoplasmic reticulum"/>
    <property type="evidence" value="ECO:0007669"/>
    <property type="project" value="InterPro"/>
</dbReference>
<dbReference type="GO" id="GO:0016020">
    <property type="term" value="C:membrane"/>
    <property type="evidence" value="ECO:0007669"/>
    <property type="project" value="UniProtKB-SubCell"/>
</dbReference>
<dbReference type="Proteomes" id="UP000243052">
    <property type="component" value="Chromosome v"/>
</dbReference>
<comment type="subcellular location">
    <subcellularLocation>
        <location evidence="1">Membrane</location>
        <topology evidence="1">Single-pass membrane protein</topology>
    </subcellularLocation>
</comment>
<name>A0A109UZL4_9SACH</name>
<evidence type="ECO:0000313" key="7">
    <source>
        <dbReference type="EMBL" id="AMD21466.1"/>
    </source>
</evidence>
<evidence type="ECO:0000256" key="2">
    <source>
        <dbReference type="ARBA" id="ARBA00022692"/>
    </source>
</evidence>
<feature type="compositionally biased region" description="Basic residues" evidence="5">
    <location>
        <begin position="395"/>
        <end position="407"/>
    </location>
</feature>
<evidence type="ECO:0000256" key="4">
    <source>
        <dbReference type="ARBA" id="ARBA00023136"/>
    </source>
</evidence>
<sequence length="407" mass="47620">MSGILGPLSRGLDAITALNDHYYKLSIDEQKAMSLMQRIQYYNWTFETICVLIFASIYLVFEFGVKYNTKRADKLFEALNWFFLDGLKFARAGFSHKDGSKTRYVKEQNGRWFTTFATGRSSIESIVVKAHYFAWFNPLAMIMERVLAQFFPKLVERDAGEHVKVVIRPNGTWCKDENSPVSAMDDMSKFKFITSIVHKSHMTISREKNYFLSLTHTAESDLLPREYVFMSENNQLNQFFSVYAGRLLSDVLPKCAHFLQFIAFTDLPEERPVTDKLWESTQSPRCVIHCSSISRDSDIELLKELVSIMVEVYDTVTREIVNKESSVFLTQDLLKRSVQLRKTELAKIIRIMEQVEREMAMEKKAEEERKKRQEQRNTLGSDQLSKMDQKMKEKRERRRKNKMAGRM</sequence>
<dbReference type="Pfam" id="PF07946">
    <property type="entry name" value="CCDC47"/>
    <property type="match status" value="1"/>
</dbReference>
<protein>
    <submittedName>
        <fullName evidence="7">HER187Wp</fullName>
    </submittedName>
</protein>
<feature type="compositionally biased region" description="Basic and acidic residues" evidence="5">
    <location>
        <begin position="385"/>
        <end position="394"/>
    </location>
</feature>
<keyword evidence="8" id="KW-1185">Reference proteome</keyword>
<reference evidence="7 8" key="1">
    <citation type="submission" date="2016-01" db="EMBL/GenBank/DDBJ databases">
        <title>Genome sequence of the yeast Holleya sinecauda.</title>
        <authorList>
            <person name="Dietrich F.S."/>
        </authorList>
    </citation>
    <scope>NUCLEOTIDE SEQUENCE [LARGE SCALE GENOMIC DNA]</scope>
    <source>
        <strain evidence="7 8">ATCC 58844</strain>
    </source>
</reference>
<dbReference type="STRING" id="45286.A0A109UZL4"/>
<feature type="transmembrane region" description="Helical" evidence="6">
    <location>
        <begin position="41"/>
        <end position="61"/>
    </location>
</feature>
<dbReference type="OrthoDB" id="10039147at2759"/>
<dbReference type="GeneID" id="28724756"/>
<keyword evidence="4 6" id="KW-0472">Membrane</keyword>
<dbReference type="PANTHER" id="PTHR12883">
    <property type="entry name" value="ADIPOCYTE-SPECIFIC PROTEIN 4-RELATED"/>
    <property type="match status" value="1"/>
</dbReference>
<feature type="region of interest" description="Disordered" evidence="5">
    <location>
        <begin position="362"/>
        <end position="407"/>
    </location>
</feature>
<dbReference type="GO" id="GO:0005509">
    <property type="term" value="F:calcium ion binding"/>
    <property type="evidence" value="ECO:0007669"/>
    <property type="project" value="InterPro"/>
</dbReference>
<dbReference type="EMBL" id="CP014245">
    <property type="protein sequence ID" value="AMD21466.1"/>
    <property type="molecule type" value="Genomic_DNA"/>
</dbReference>
<dbReference type="GO" id="GO:0032469">
    <property type="term" value="P:endoplasmic reticulum calcium ion homeostasis"/>
    <property type="evidence" value="ECO:0007669"/>
    <property type="project" value="InterPro"/>
</dbReference>
<accession>A0A109UZL4</accession>
<proteinExistence type="predicted"/>
<evidence type="ECO:0000256" key="6">
    <source>
        <dbReference type="SAM" id="Phobius"/>
    </source>
</evidence>
<organism evidence="7 8">
    <name type="scientific">Eremothecium sinecaudum</name>
    <dbReference type="NCBI Taxonomy" id="45286"/>
    <lineage>
        <taxon>Eukaryota</taxon>
        <taxon>Fungi</taxon>
        <taxon>Dikarya</taxon>
        <taxon>Ascomycota</taxon>
        <taxon>Saccharomycotina</taxon>
        <taxon>Saccharomycetes</taxon>
        <taxon>Saccharomycetales</taxon>
        <taxon>Saccharomycetaceae</taxon>
        <taxon>Eremothecium</taxon>
    </lineage>
</organism>
<gene>
    <name evidence="7" type="ORF">AW171_hschr53417</name>
</gene>
<evidence type="ECO:0000256" key="1">
    <source>
        <dbReference type="ARBA" id="ARBA00004167"/>
    </source>
</evidence>
<dbReference type="PANTHER" id="PTHR12883:SF0">
    <property type="entry name" value="PAT COMPLEX SUBUNIT CCDC47"/>
    <property type="match status" value="1"/>
</dbReference>
<keyword evidence="2 6" id="KW-0812">Transmembrane</keyword>
<dbReference type="AlphaFoldDB" id="A0A109UZL4"/>
<keyword evidence="3 6" id="KW-1133">Transmembrane helix</keyword>
<evidence type="ECO:0000313" key="8">
    <source>
        <dbReference type="Proteomes" id="UP000243052"/>
    </source>
</evidence>